<evidence type="ECO:0000313" key="1">
    <source>
        <dbReference type="EMBL" id="AGT73389.1"/>
    </source>
</evidence>
<dbReference type="PATRIC" id="fig|1352356.3.peg.137"/>
<gene>
    <name evidence="1" type="ORF">HPSA20_0146</name>
</gene>
<dbReference type="AlphaFoldDB" id="T1U833"/>
<name>T1U833_HELPX</name>
<reference evidence="1 2" key="1">
    <citation type="journal article" date="2013" name="Genome Announc.">
        <title>Genome Sequences of Three hpAfrica2 Strains of Helicobacter pylori.</title>
        <authorList>
            <person name="Duncan S.S."/>
            <person name="Bertoli M.T."/>
            <person name="Kersulyte D."/>
            <person name="Valk P.L."/>
            <person name="Tamma S."/>
            <person name="Segal I."/>
            <person name="McClain M.S."/>
            <person name="Cover T.L."/>
            <person name="Berg D.E."/>
        </authorList>
    </citation>
    <scope>NUCLEOTIDE SEQUENCE [LARGE SCALE GENOMIC DNA]</scope>
    <source>
        <strain evidence="1">SouthAfrica20</strain>
    </source>
</reference>
<dbReference type="EMBL" id="CP006691">
    <property type="protein sequence ID" value="AGT73389.1"/>
    <property type="molecule type" value="Genomic_DNA"/>
</dbReference>
<dbReference type="KEGG" id="hpys:HPSA20_0146"/>
<dbReference type="HOGENOM" id="CLU_3234535_0_0_7"/>
<proteinExistence type="predicted"/>
<sequence>MQATYLINKQQRFLRSHNKRVWLSSSDSFRPIFKKIKNINKAY</sequence>
<organism evidence="1 2">
    <name type="scientific">Helicobacter pylori SouthAfrica20</name>
    <dbReference type="NCBI Taxonomy" id="1352356"/>
    <lineage>
        <taxon>Bacteria</taxon>
        <taxon>Pseudomonadati</taxon>
        <taxon>Campylobacterota</taxon>
        <taxon>Epsilonproteobacteria</taxon>
        <taxon>Campylobacterales</taxon>
        <taxon>Helicobacteraceae</taxon>
        <taxon>Helicobacter</taxon>
    </lineage>
</organism>
<accession>T1U833</accession>
<evidence type="ECO:0000313" key="2">
    <source>
        <dbReference type="Proteomes" id="UP000015920"/>
    </source>
</evidence>
<protein>
    <submittedName>
        <fullName evidence="1">Uncharacterized protein</fullName>
    </submittedName>
</protein>
<dbReference type="Proteomes" id="UP000015920">
    <property type="component" value="Chromosome"/>
</dbReference>